<gene>
    <name evidence="2" type="ORF">MNODULE_07505</name>
</gene>
<keyword evidence="1" id="KW-1133">Transmembrane helix</keyword>
<dbReference type="Pfam" id="PF06182">
    <property type="entry name" value="ABC2_membrane_6"/>
    <property type="match status" value="1"/>
</dbReference>
<comment type="caution">
    <text evidence="2">The sequence shown here is derived from an EMBL/GenBank/DDBJ whole genome shotgun (WGS) entry which is preliminary data.</text>
</comment>
<accession>A0A7X6DNY3</accession>
<dbReference type="EMBL" id="VTOW01000001">
    <property type="protein sequence ID" value="NKE70579.1"/>
    <property type="molecule type" value="Genomic_DNA"/>
</dbReference>
<dbReference type="Proteomes" id="UP000534783">
    <property type="component" value="Unassembled WGS sequence"/>
</dbReference>
<evidence type="ECO:0000313" key="2">
    <source>
        <dbReference type="EMBL" id="NKE70579.1"/>
    </source>
</evidence>
<sequence>MKRSATEVKTQPSKRGLIRSLRRYLFLYRSFLVHNLKNEMIYRANFVLAVIMDLFFMGVNVVFFAILYANVETIGGWTFHQTLVLVGSVGVVREIAYLTFRQGFLELGDYVRTGRFDAMLTSPMAANAHLAFRHVSLTESLGEGLMGFALVAYGFAHLENAAWSSIPLYLLMIAVSLLLYYAFSLMINSAVFWLVKSQELNTIVYYFMDTARYPREIYRGLGKAFFTFIVPSSLIATVPASVLTGRADAALIGLTIGVTVISLSLALVVWNWSLHHYSSASS</sequence>
<name>A0A7X6DNY3_9BACT</name>
<feature type="transmembrane region" description="Helical" evidence="1">
    <location>
        <begin position="224"/>
        <end position="243"/>
    </location>
</feature>
<dbReference type="AlphaFoldDB" id="A0A7X6DNY3"/>
<feature type="transmembrane region" description="Helical" evidence="1">
    <location>
        <begin position="249"/>
        <end position="272"/>
    </location>
</feature>
<proteinExistence type="predicted"/>
<feature type="transmembrane region" description="Helical" evidence="1">
    <location>
        <begin position="140"/>
        <end position="156"/>
    </location>
</feature>
<evidence type="ECO:0008006" key="4">
    <source>
        <dbReference type="Google" id="ProtNLM"/>
    </source>
</evidence>
<keyword evidence="3" id="KW-1185">Reference proteome</keyword>
<reference evidence="2 3" key="1">
    <citation type="journal article" date="2020" name="Nature">
        <title>Bacterial chemolithoautotrophy via manganese oxidation.</title>
        <authorList>
            <person name="Yu H."/>
            <person name="Leadbetter J.R."/>
        </authorList>
    </citation>
    <scope>NUCLEOTIDE SEQUENCE [LARGE SCALE GENOMIC DNA]</scope>
    <source>
        <strain evidence="2 3">Mn-1</strain>
    </source>
</reference>
<feature type="transmembrane region" description="Helical" evidence="1">
    <location>
        <begin position="168"/>
        <end position="195"/>
    </location>
</feature>
<feature type="transmembrane region" description="Helical" evidence="1">
    <location>
        <begin position="74"/>
        <end position="92"/>
    </location>
</feature>
<feature type="transmembrane region" description="Helical" evidence="1">
    <location>
        <begin position="46"/>
        <end position="68"/>
    </location>
</feature>
<dbReference type="InterPro" id="IPR010390">
    <property type="entry name" value="ABC-2_transporter-like"/>
</dbReference>
<keyword evidence="1" id="KW-0812">Transmembrane</keyword>
<dbReference type="PANTHER" id="PTHR36833">
    <property type="entry name" value="SLR0610 PROTEIN-RELATED"/>
    <property type="match status" value="1"/>
</dbReference>
<dbReference type="PANTHER" id="PTHR36833:SF1">
    <property type="entry name" value="INTEGRAL MEMBRANE TRANSPORT PROTEIN"/>
    <property type="match status" value="1"/>
</dbReference>
<organism evidence="2 3">
    <name type="scientific">Candidatus Manganitrophus noduliformans</name>
    <dbReference type="NCBI Taxonomy" id="2606439"/>
    <lineage>
        <taxon>Bacteria</taxon>
        <taxon>Pseudomonadati</taxon>
        <taxon>Nitrospirota</taxon>
        <taxon>Nitrospiria</taxon>
        <taxon>Candidatus Troglogloeales</taxon>
        <taxon>Candidatus Manganitrophaceae</taxon>
        <taxon>Candidatus Manganitrophus</taxon>
    </lineage>
</organism>
<protein>
    <recommendedName>
        <fullName evidence="4">ABC transporter permease</fullName>
    </recommendedName>
</protein>
<evidence type="ECO:0000313" key="3">
    <source>
        <dbReference type="Proteomes" id="UP000534783"/>
    </source>
</evidence>
<dbReference type="RefSeq" id="WP_168058820.1">
    <property type="nucleotide sequence ID" value="NZ_VTOW01000001.1"/>
</dbReference>
<keyword evidence="1" id="KW-0472">Membrane</keyword>
<evidence type="ECO:0000256" key="1">
    <source>
        <dbReference type="SAM" id="Phobius"/>
    </source>
</evidence>